<dbReference type="EMBL" id="BAABGZ010000021">
    <property type="protein sequence ID" value="GAA4356901.1"/>
    <property type="molecule type" value="Genomic_DNA"/>
</dbReference>
<sequence length="134" mass="14306">MGAWGHRNFENDPAADLADEFTDMPGEVVLLEALSVIEEIGEEGGIIEADDASAALAAAEIVAAALGRPGPDLPQDVMAAVAQLDLGEDSELQEMAQEAVEAMLRASELKELMQEGADYDRWVAVQQDLLARLQ</sequence>
<evidence type="ECO:0008006" key="3">
    <source>
        <dbReference type="Google" id="ProtNLM"/>
    </source>
</evidence>
<gene>
    <name evidence="1" type="ORF">GCM10023185_21180</name>
</gene>
<evidence type="ECO:0000313" key="2">
    <source>
        <dbReference type="Proteomes" id="UP001501153"/>
    </source>
</evidence>
<keyword evidence="2" id="KW-1185">Reference proteome</keyword>
<dbReference type="RefSeq" id="WP_345236009.1">
    <property type="nucleotide sequence ID" value="NZ_BAABGZ010000021.1"/>
</dbReference>
<name>A0ABP8IE80_9BACT</name>
<comment type="caution">
    <text evidence="1">The sequence shown here is derived from an EMBL/GenBank/DDBJ whole genome shotgun (WGS) entry which is preliminary data.</text>
</comment>
<evidence type="ECO:0000313" key="1">
    <source>
        <dbReference type="EMBL" id="GAA4356901.1"/>
    </source>
</evidence>
<organism evidence="1 2">
    <name type="scientific">Hymenobacter saemangeumensis</name>
    <dbReference type="NCBI Taxonomy" id="1084522"/>
    <lineage>
        <taxon>Bacteria</taxon>
        <taxon>Pseudomonadati</taxon>
        <taxon>Bacteroidota</taxon>
        <taxon>Cytophagia</taxon>
        <taxon>Cytophagales</taxon>
        <taxon>Hymenobacteraceae</taxon>
        <taxon>Hymenobacter</taxon>
    </lineage>
</organism>
<protein>
    <recommendedName>
        <fullName evidence="3">DUF4259 domain-containing protein</fullName>
    </recommendedName>
</protein>
<dbReference type="InterPro" id="IPR025355">
    <property type="entry name" value="DUF4259"/>
</dbReference>
<dbReference type="Pfam" id="PF14078">
    <property type="entry name" value="DUF4259"/>
    <property type="match status" value="1"/>
</dbReference>
<reference evidence="2" key="1">
    <citation type="journal article" date="2019" name="Int. J. Syst. Evol. Microbiol.">
        <title>The Global Catalogue of Microorganisms (GCM) 10K type strain sequencing project: providing services to taxonomists for standard genome sequencing and annotation.</title>
        <authorList>
            <consortium name="The Broad Institute Genomics Platform"/>
            <consortium name="The Broad Institute Genome Sequencing Center for Infectious Disease"/>
            <person name="Wu L."/>
            <person name="Ma J."/>
        </authorList>
    </citation>
    <scope>NUCLEOTIDE SEQUENCE [LARGE SCALE GENOMIC DNA]</scope>
    <source>
        <strain evidence="2">JCM 17923</strain>
    </source>
</reference>
<dbReference type="Proteomes" id="UP001501153">
    <property type="component" value="Unassembled WGS sequence"/>
</dbReference>
<proteinExistence type="predicted"/>
<accession>A0ABP8IE80</accession>